<keyword evidence="4" id="KW-1185">Reference proteome</keyword>
<dbReference type="InterPro" id="IPR038637">
    <property type="entry name" value="NPCBM_sf"/>
</dbReference>
<dbReference type="SMART" id="SM00776">
    <property type="entry name" value="NPCBM"/>
    <property type="match status" value="1"/>
</dbReference>
<sequence length="399" mass="42533">MMRLTLLGLLLATLAAPANCAEPQELVLLDGQRAVGRPTQLKDGALTFATAAGEEQSFAAGQWFRWGHPTKPDARPALYFGEQSVLVSKTDWTGKVPMTIDDRTVTIATSAFGKVNLPRDKVRCLLLAAAKEPGSAARLLDQAATDSSDDRVWLVEGDLLAGTVVDFDGTTLHLEFSGQTLPVLASTIAAVAFAGDETPANLDAKYLVGLDDGSLIEAAGCTLTTEQLSVESLGEWTSQSPKKLVFLQSLAGGVQYLSDLDAVDFRHTPYFSGEWPLARDRSLQGSPLQVAGERYAKGLAMHSAARAVYRVPAGMTTFAADIALDDSAGQSGSVVFRIYRVSADGAEQAFESEVVRSGDAPQPVQVPLDDAAAIVLVVDYADYGDQQDHANWLDARFVP</sequence>
<evidence type="ECO:0000313" key="3">
    <source>
        <dbReference type="EMBL" id="MCO6047844.1"/>
    </source>
</evidence>
<evidence type="ECO:0000256" key="1">
    <source>
        <dbReference type="SAM" id="SignalP"/>
    </source>
</evidence>
<feature type="chain" id="PRO_5040748699" evidence="1">
    <location>
        <begin position="21"/>
        <end position="399"/>
    </location>
</feature>
<reference evidence="3" key="1">
    <citation type="submission" date="2022-06" db="EMBL/GenBank/DDBJ databases">
        <title>Aeoliella straminimaris, a novel planctomycete from sediments.</title>
        <authorList>
            <person name="Vitorino I.R."/>
            <person name="Lage O.M."/>
        </authorList>
    </citation>
    <scope>NUCLEOTIDE SEQUENCE</scope>
    <source>
        <strain evidence="3">ICT_H6.2</strain>
    </source>
</reference>
<dbReference type="Gene3D" id="2.60.120.1060">
    <property type="entry name" value="NPCBM/NEW2 domain"/>
    <property type="match status" value="1"/>
</dbReference>
<comment type="caution">
    <text evidence="3">The sequence shown here is derived from an EMBL/GenBank/DDBJ whole genome shotgun (WGS) entry which is preliminary data.</text>
</comment>
<keyword evidence="1" id="KW-0732">Signal</keyword>
<feature type="domain" description="Glycosyl hydrolase family 98 putative carbohydrate-binding module" evidence="2">
    <location>
        <begin position="251"/>
        <end position="399"/>
    </location>
</feature>
<gene>
    <name evidence="3" type="ORF">NG895_28395</name>
</gene>
<evidence type="ECO:0000313" key="4">
    <source>
        <dbReference type="Proteomes" id="UP001155241"/>
    </source>
</evidence>
<dbReference type="Pfam" id="PF08305">
    <property type="entry name" value="NPCBM"/>
    <property type="match status" value="1"/>
</dbReference>
<dbReference type="RefSeq" id="WP_252855950.1">
    <property type="nucleotide sequence ID" value="NZ_JAMXLR010000092.1"/>
</dbReference>
<proteinExistence type="predicted"/>
<dbReference type="InterPro" id="IPR008979">
    <property type="entry name" value="Galactose-bd-like_sf"/>
</dbReference>
<dbReference type="AlphaFoldDB" id="A0A9X2FFJ0"/>
<dbReference type="EMBL" id="JAMXLR010000092">
    <property type="protein sequence ID" value="MCO6047844.1"/>
    <property type="molecule type" value="Genomic_DNA"/>
</dbReference>
<feature type="signal peptide" evidence="1">
    <location>
        <begin position="1"/>
        <end position="20"/>
    </location>
</feature>
<dbReference type="InterPro" id="IPR013222">
    <property type="entry name" value="Glyco_hyd_98_carb-bd"/>
</dbReference>
<protein>
    <submittedName>
        <fullName evidence="3">NPCBM/NEW2 domain-containing protein</fullName>
    </submittedName>
</protein>
<evidence type="ECO:0000259" key="2">
    <source>
        <dbReference type="SMART" id="SM00776"/>
    </source>
</evidence>
<dbReference type="SUPFAM" id="SSF49785">
    <property type="entry name" value="Galactose-binding domain-like"/>
    <property type="match status" value="1"/>
</dbReference>
<accession>A0A9X2FFJ0</accession>
<dbReference type="Proteomes" id="UP001155241">
    <property type="component" value="Unassembled WGS sequence"/>
</dbReference>
<organism evidence="3 4">
    <name type="scientific">Aeoliella straminimaris</name>
    <dbReference type="NCBI Taxonomy" id="2954799"/>
    <lineage>
        <taxon>Bacteria</taxon>
        <taxon>Pseudomonadati</taxon>
        <taxon>Planctomycetota</taxon>
        <taxon>Planctomycetia</taxon>
        <taxon>Pirellulales</taxon>
        <taxon>Lacipirellulaceae</taxon>
        <taxon>Aeoliella</taxon>
    </lineage>
</organism>
<name>A0A9X2FFJ0_9BACT</name>